<evidence type="ECO:0000256" key="1">
    <source>
        <dbReference type="SAM" id="MobiDB-lite"/>
    </source>
</evidence>
<reference evidence="2 3" key="1">
    <citation type="journal article" name="Sci. Rep.">
        <title>Telomere-to-telomere assembled and centromere annotated genomes of the two main subspecies of the button mushroom Agaricus bisporus reveal especially polymorphic chromosome ends.</title>
        <authorList>
            <person name="Sonnenberg A.S.M."/>
            <person name="Sedaghat-Telgerd N."/>
            <person name="Lavrijssen B."/>
            <person name="Ohm R.A."/>
            <person name="Hendrickx P.M."/>
            <person name="Scholtmeijer K."/>
            <person name="Baars J.J.P."/>
            <person name="van Peer A."/>
        </authorList>
    </citation>
    <scope>NUCLEOTIDE SEQUENCE [LARGE SCALE GENOMIC DNA]</scope>
    <source>
        <strain evidence="2 3">H119_p4</strain>
    </source>
</reference>
<name>A0A8H7F0K1_AGABI</name>
<dbReference type="EMBL" id="JABXXO010000009">
    <property type="protein sequence ID" value="KAF7771029.1"/>
    <property type="molecule type" value="Genomic_DNA"/>
</dbReference>
<dbReference type="Proteomes" id="UP000629468">
    <property type="component" value="Unassembled WGS sequence"/>
</dbReference>
<accession>A0A8H7F0K1</accession>
<gene>
    <name evidence="2" type="ORF">Agabi119p4_7003</name>
</gene>
<sequence length="154" mass="17313">MNIVERNYNPVPHLLTSRISNFKFHSFDPQTKSPLGQADAGREESGSRGQGLPPSTRYTACSSVVFAADFLPIGLPVVRQQSSRRGSANLISGRVCKEARGRSKKISLEVLRVGFYVLLGRYVNSKPPEVLKIRGPIWRKRSCWLLERFDLIVK</sequence>
<proteinExistence type="predicted"/>
<dbReference type="AlphaFoldDB" id="A0A8H7F0K1"/>
<evidence type="ECO:0000313" key="3">
    <source>
        <dbReference type="Proteomes" id="UP000629468"/>
    </source>
</evidence>
<organism evidence="2 3">
    <name type="scientific">Agaricus bisporus var. burnettii</name>
    <dbReference type="NCBI Taxonomy" id="192524"/>
    <lineage>
        <taxon>Eukaryota</taxon>
        <taxon>Fungi</taxon>
        <taxon>Dikarya</taxon>
        <taxon>Basidiomycota</taxon>
        <taxon>Agaricomycotina</taxon>
        <taxon>Agaricomycetes</taxon>
        <taxon>Agaricomycetidae</taxon>
        <taxon>Agaricales</taxon>
        <taxon>Agaricineae</taxon>
        <taxon>Agaricaceae</taxon>
        <taxon>Agaricus</taxon>
    </lineage>
</organism>
<protein>
    <submittedName>
        <fullName evidence="2">Uncharacterized protein</fullName>
    </submittedName>
</protein>
<feature type="region of interest" description="Disordered" evidence="1">
    <location>
        <begin position="32"/>
        <end position="54"/>
    </location>
</feature>
<comment type="caution">
    <text evidence="2">The sequence shown here is derived from an EMBL/GenBank/DDBJ whole genome shotgun (WGS) entry which is preliminary data.</text>
</comment>
<evidence type="ECO:0000313" key="2">
    <source>
        <dbReference type="EMBL" id="KAF7771029.1"/>
    </source>
</evidence>